<reference evidence="1 2" key="1">
    <citation type="submission" date="2019-09" db="EMBL/GenBank/DDBJ databases">
        <title>Hydrogenophaga aromatica sp. nov., isolated from a para-xylene-degrading enrichment culture.</title>
        <authorList>
            <person name="Tancsics A."/>
            <person name="Banerjee S."/>
        </authorList>
    </citation>
    <scope>NUCLEOTIDE SEQUENCE [LARGE SCALE GENOMIC DNA]</scope>
    <source>
        <strain evidence="1 2">D2P1</strain>
    </source>
</reference>
<organism evidence="1 2">
    <name type="scientific">Hydrogenophaga aromaticivorans</name>
    <dbReference type="NCBI Taxonomy" id="2610898"/>
    <lineage>
        <taxon>Bacteria</taxon>
        <taxon>Pseudomonadati</taxon>
        <taxon>Pseudomonadota</taxon>
        <taxon>Betaproteobacteria</taxon>
        <taxon>Burkholderiales</taxon>
        <taxon>Comamonadaceae</taxon>
        <taxon>Hydrogenophaga</taxon>
    </lineage>
</organism>
<dbReference type="RefSeq" id="WP_177139425.1">
    <property type="nucleotide sequence ID" value="NZ_VYGV01000028.1"/>
</dbReference>
<dbReference type="AlphaFoldDB" id="A0A7Y8H192"/>
<protein>
    <submittedName>
        <fullName evidence="1">Uncharacterized protein</fullName>
    </submittedName>
</protein>
<sequence>MTRKAGTPVPEHWRCDAGSASVAVLHIPGALDRRRTFDIDVSLIVRVPTGFDDPWHELAVELDGRQQWRRRIPSHSPGQTDGLDYHHRIELETGRALRIRAIAGVSGSRVQQLCIEAREEI</sequence>
<gene>
    <name evidence="1" type="ORF">F3K02_25900</name>
</gene>
<name>A0A7Y8H192_9BURK</name>
<proteinExistence type="predicted"/>
<dbReference type="EMBL" id="VYGV01000028">
    <property type="protein sequence ID" value="NWF48667.1"/>
    <property type="molecule type" value="Genomic_DNA"/>
</dbReference>
<dbReference type="Proteomes" id="UP000545507">
    <property type="component" value="Unassembled WGS sequence"/>
</dbReference>
<accession>A0A7Y8H192</accession>
<comment type="caution">
    <text evidence="1">The sequence shown here is derived from an EMBL/GenBank/DDBJ whole genome shotgun (WGS) entry which is preliminary data.</text>
</comment>
<evidence type="ECO:0000313" key="2">
    <source>
        <dbReference type="Proteomes" id="UP000545507"/>
    </source>
</evidence>
<evidence type="ECO:0000313" key="1">
    <source>
        <dbReference type="EMBL" id="NWF48667.1"/>
    </source>
</evidence>
<keyword evidence="2" id="KW-1185">Reference proteome</keyword>